<evidence type="ECO:0000256" key="1">
    <source>
        <dbReference type="SAM" id="MobiDB-lite"/>
    </source>
</evidence>
<dbReference type="AlphaFoldDB" id="A0AAD6TLW0"/>
<accession>A0AAD6TLW0</accession>
<protein>
    <submittedName>
        <fullName evidence="2">Uncharacterized protein</fullName>
    </submittedName>
</protein>
<gene>
    <name evidence="2" type="ORF">B0H15DRAFT_872373</name>
</gene>
<feature type="compositionally biased region" description="Basic and acidic residues" evidence="1">
    <location>
        <begin position="74"/>
        <end position="83"/>
    </location>
</feature>
<evidence type="ECO:0000313" key="2">
    <source>
        <dbReference type="EMBL" id="KAJ7066790.1"/>
    </source>
</evidence>
<reference evidence="2" key="1">
    <citation type="submission" date="2023-03" db="EMBL/GenBank/DDBJ databases">
        <title>Massive genome expansion in bonnet fungi (Mycena s.s.) driven by repeated elements and novel gene families across ecological guilds.</title>
        <authorList>
            <consortium name="Lawrence Berkeley National Laboratory"/>
            <person name="Harder C.B."/>
            <person name="Miyauchi S."/>
            <person name="Viragh M."/>
            <person name="Kuo A."/>
            <person name="Thoen E."/>
            <person name="Andreopoulos B."/>
            <person name="Lu D."/>
            <person name="Skrede I."/>
            <person name="Drula E."/>
            <person name="Henrissat B."/>
            <person name="Morin E."/>
            <person name="Kohler A."/>
            <person name="Barry K."/>
            <person name="LaButti K."/>
            <person name="Morin E."/>
            <person name="Salamov A."/>
            <person name="Lipzen A."/>
            <person name="Mereny Z."/>
            <person name="Hegedus B."/>
            <person name="Baldrian P."/>
            <person name="Stursova M."/>
            <person name="Weitz H."/>
            <person name="Taylor A."/>
            <person name="Grigoriev I.V."/>
            <person name="Nagy L.G."/>
            <person name="Martin F."/>
            <person name="Kauserud H."/>
        </authorList>
    </citation>
    <scope>NUCLEOTIDE SEQUENCE</scope>
    <source>
        <strain evidence="2">CBHHK173m</strain>
    </source>
</reference>
<feature type="region of interest" description="Disordered" evidence="1">
    <location>
        <begin position="324"/>
        <end position="348"/>
    </location>
</feature>
<dbReference type="EMBL" id="JARJCN010000164">
    <property type="protein sequence ID" value="KAJ7066790.1"/>
    <property type="molecule type" value="Genomic_DNA"/>
</dbReference>
<proteinExistence type="predicted"/>
<dbReference type="Proteomes" id="UP001222325">
    <property type="component" value="Unassembled WGS sequence"/>
</dbReference>
<organism evidence="2 3">
    <name type="scientific">Mycena belliarum</name>
    <dbReference type="NCBI Taxonomy" id="1033014"/>
    <lineage>
        <taxon>Eukaryota</taxon>
        <taxon>Fungi</taxon>
        <taxon>Dikarya</taxon>
        <taxon>Basidiomycota</taxon>
        <taxon>Agaricomycotina</taxon>
        <taxon>Agaricomycetes</taxon>
        <taxon>Agaricomycetidae</taxon>
        <taxon>Agaricales</taxon>
        <taxon>Marasmiineae</taxon>
        <taxon>Mycenaceae</taxon>
        <taxon>Mycena</taxon>
    </lineage>
</organism>
<comment type="caution">
    <text evidence="2">The sequence shown here is derived from an EMBL/GenBank/DDBJ whole genome shotgun (WGS) entry which is preliminary data.</text>
</comment>
<evidence type="ECO:0000313" key="3">
    <source>
        <dbReference type="Proteomes" id="UP001222325"/>
    </source>
</evidence>
<sequence>MQGPLCSVRALPAGRGAVVETREIQRGVESTSASLPLSFSAMGPGNGTWKLDADGPCEPLGPPGGYFARRAKRGGRDARDAARGSRRRRLGRAGGSARLPSRASRGARALGLWTEPIGASMRRRGVEGTGGGPAAPGRAVQDARRTTHADDGCASRRREKEGNLRASRIVGHAARRRADAGGELPGADAGSHRAADAPPRPAPVHAASISACVVCVSTLAHPHAAGFLRRVCAPRGLKLLKARKCRARRRPAGEHRARGRPRFRRLCVCVPARIESPRAPASCPFAHRPGRHRGLSLLRLRGAYLTGRSVDLLRPSWPRKSRKWRPGNACRSRAASLQHPRRLPQHPNEDCASPLRLFAA</sequence>
<feature type="compositionally biased region" description="Basic and acidic residues" evidence="1">
    <location>
        <begin position="141"/>
        <end position="163"/>
    </location>
</feature>
<name>A0AAD6TLW0_9AGAR</name>
<feature type="region of interest" description="Disordered" evidence="1">
    <location>
        <begin position="121"/>
        <end position="202"/>
    </location>
</feature>
<feature type="region of interest" description="Disordered" evidence="1">
    <location>
        <begin position="62"/>
        <end position="107"/>
    </location>
</feature>
<keyword evidence="3" id="KW-1185">Reference proteome</keyword>